<name>A0A918CPZ3_9ACTN</name>
<evidence type="ECO:0000313" key="3">
    <source>
        <dbReference type="Proteomes" id="UP000653411"/>
    </source>
</evidence>
<comment type="caution">
    <text evidence="2">The sequence shown here is derived from an EMBL/GenBank/DDBJ whole genome shotgun (WGS) entry which is preliminary data.</text>
</comment>
<gene>
    <name evidence="2" type="ORF">GCM10011578_020090</name>
</gene>
<protein>
    <submittedName>
        <fullName evidence="2">Uncharacterized protein</fullName>
    </submittedName>
</protein>
<keyword evidence="3" id="KW-1185">Reference proteome</keyword>
<dbReference type="AlphaFoldDB" id="A0A918CPZ3"/>
<feature type="region of interest" description="Disordered" evidence="1">
    <location>
        <begin position="1"/>
        <end position="27"/>
    </location>
</feature>
<reference evidence="2" key="1">
    <citation type="journal article" date="2014" name="Int. J. Syst. Evol. Microbiol.">
        <title>Complete genome sequence of Corynebacterium casei LMG S-19264T (=DSM 44701T), isolated from a smear-ripened cheese.</title>
        <authorList>
            <consortium name="US DOE Joint Genome Institute (JGI-PGF)"/>
            <person name="Walter F."/>
            <person name="Albersmeier A."/>
            <person name="Kalinowski J."/>
            <person name="Ruckert C."/>
        </authorList>
    </citation>
    <scope>NUCLEOTIDE SEQUENCE</scope>
    <source>
        <strain evidence="2">CGMCC 4.7110</strain>
    </source>
</reference>
<feature type="compositionally biased region" description="Acidic residues" evidence="1">
    <location>
        <begin position="1"/>
        <end position="15"/>
    </location>
</feature>
<dbReference type="EMBL" id="BMML01000004">
    <property type="protein sequence ID" value="GGM98968.1"/>
    <property type="molecule type" value="Genomic_DNA"/>
</dbReference>
<accession>A0A918CPZ3</accession>
<dbReference type="Proteomes" id="UP000653411">
    <property type="component" value="Unassembled WGS sequence"/>
</dbReference>
<evidence type="ECO:0000313" key="2">
    <source>
        <dbReference type="EMBL" id="GGM98968.1"/>
    </source>
</evidence>
<organism evidence="2 3">
    <name type="scientific">Streptomyces fuscichromogenes</name>
    <dbReference type="NCBI Taxonomy" id="1324013"/>
    <lineage>
        <taxon>Bacteria</taxon>
        <taxon>Bacillati</taxon>
        <taxon>Actinomycetota</taxon>
        <taxon>Actinomycetes</taxon>
        <taxon>Kitasatosporales</taxon>
        <taxon>Streptomycetaceae</taxon>
        <taxon>Streptomyces</taxon>
    </lineage>
</organism>
<evidence type="ECO:0000256" key="1">
    <source>
        <dbReference type="SAM" id="MobiDB-lite"/>
    </source>
</evidence>
<reference evidence="2" key="2">
    <citation type="submission" date="2020-09" db="EMBL/GenBank/DDBJ databases">
        <authorList>
            <person name="Sun Q."/>
            <person name="Zhou Y."/>
        </authorList>
    </citation>
    <scope>NUCLEOTIDE SEQUENCE</scope>
    <source>
        <strain evidence="2">CGMCC 4.7110</strain>
    </source>
</reference>
<proteinExistence type="predicted"/>
<sequence length="114" mass="11636">MEADADADADAEGAGEDAGAVETVGDAGFPLPDESPFVARDMTARRVLLSYELTVSEVRWAGRPAAAEPAAVLAVAAGAAATASDCPSVRAAALPSEEVRAVCCRTWSPAEVWC</sequence>